<gene>
    <name evidence="2" type="ORF">EWB00_000144</name>
</gene>
<dbReference type="EMBL" id="SKCS01000105">
    <property type="protein sequence ID" value="TNN16783.1"/>
    <property type="molecule type" value="Genomic_DNA"/>
</dbReference>
<evidence type="ECO:0000256" key="1">
    <source>
        <dbReference type="SAM" id="MobiDB-lite"/>
    </source>
</evidence>
<comment type="caution">
    <text evidence="2">The sequence shown here is derived from an EMBL/GenBank/DDBJ whole genome shotgun (WGS) entry which is preliminary data.</text>
</comment>
<proteinExistence type="predicted"/>
<dbReference type="OrthoDB" id="10017343at2759"/>
<dbReference type="InterPro" id="IPR031526">
    <property type="entry name" value="DUF4698"/>
</dbReference>
<sequence>MEHSLKVQTRNSEFCFSTPPYRSEVSHSNYQRRCLQKQLEGLYAPTNQAYKELGQPLLIDAQALVKSVLGHIPQRPNMLYGYESKEYTGDIEFESDYEELQKDNLNAIKLTSESVEKSCQSLRPKQVGINEKSTVYHQVQSGSVYMERRRKRGLIDFKKVIQKSNDMTEYVKHGRSFFGMLNQEIIQKVYNFWELHNRIIESRKTRITPPVRMHTLNRHVNEHNNSNDESVEKKTDDIDEDEVLNEEPEIYELMNNLISAGCDLKLPLTDKQQYSNDMKQSHDYVISSIEHQRCRRYKQWEMELQRPFTPKYFNICKPDFGKDLNSTQFSSTYELITSKDVKQMKSEHVLDSSRDIIFSQLCCVLWLMEQMYLLTNSEVDYKWRPISASWKLNYNDSSVESRKSPDQQSQPDQIWSHFIYDTSCKQMKMKPRNQNFGSTNSLNSLQSGTLSSEQRSTTPISSMRKSQSIKNLSKSNSVDVIEESSNQLLQFIEHCNDSLLINQKSFNQSMNITNTTATIRKSVQFLRKTNPMKQNENQWISSMNEIHKMSREMLSEMVQQIEIEMDKESLKESELRLTTRGQNSSRTVKKRPFSESHVVKESSKELTSNKFSSLVDNIHKQISMAIDEKAIELQDRLEFMKQVKPEICLTKYHNIPVDKYTHVAMQCMQRMSLYNKATGELAKKSTKKKQLATWYLDILTDLSDLKSGGKFTQVLSKLKFYALLSPSLFTVLSFTRVLCSLTLWEILSPTIAAAIDFVRMRVVDMSTEEYLDWLCQMHPKIKEYITKPIEL</sequence>
<dbReference type="AlphaFoldDB" id="A0A4Z2DJU4"/>
<feature type="region of interest" description="Disordered" evidence="1">
    <location>
        <begin position="430"/>
        <end position="468"/>
    </location>
</feature>
<dbReference type="PANTHER" id="PTHR34754">
    <property type="entry name" value="COILED-COIL DOMAIN-CONTAINING PROTEIN 60"/>
    <property type="match status" value="1"/>
</dbReference>
<dbReference type="Proteomes" id="UP000311919">
    <property type="component" value="Unassembled WGS sequence"/>
</dbReference>
<keyword evidence="3" id="KW-1185">Reference proteome</keyword>
<dbReference type="STRING" id="6182.A0A4Z2DJU4"/>
<evidence type="ECO:0000313" key="2">
    <source>
        <dbReference type="EMBL" id="TNN16783.1"/>
    </source>
</evidence>
<name>A0A4Z2DJU4_SCHJA</name>
<feature type="compositionally biased region" description="Polar residues" evidence="1">
    <location>
        <begin position="432"/>
        <end position="468"/>
    </location>
</feature>
<dbReference type="Pfam" id="PF15769">
    <property type="entry name" value="DUF4698"/>
    <property type="match status" value="1"/>
</dbReference>
<evidence type="ECO:0000313" key="3">
    <source>
        <dbReference type="Proteomes" id="UP000311919"/>
    </source>
</evidence>
<protein>
    <submittedName>
        <fullName evidence="2">Coiled-coil domain-containing protein isoform 3</fullName>
    </submittedName>
</protein>
<accession>A0A4Z2DJU4</accession>
<reference evidence="2 3" key="1">
    <citation type="submission" date="2019-03" db="EMBL/GenBank/DDBJ databases">
        <title>An improved genome assembly of the fluke Schistosoma japonicum.</title>
        <authorList>
            <person name="Hu W."/>
            <person name="Luo F."/>
            <person name="Yin M."/>
            <person name="Mo X."/>
            <person name="Sun C."/>
            <person name="Wu Q."/>
            <person name="Zhu B."/>
            <person name="Xiang M."/>
            <person name="Wang J."/>
            <person name="Wang Y."/>
            <person name="Zhang T."/>
            <person name="Xu B."/>
            <person name="Zheng H."/>
            <person name="Feng Z."/>
        </authorList>
    </citation>
    <scope>NUCLEOTIDE SEQUENCE [LARGE SCALE GENOMIC DNA]</scope>
    <source>
        <strain evidence="2">HuSjv2</strain>
        <tissue evidence="2">Worms</tissue>
    </source>
</reference>
<organism evidence="2 3">
    <name type="scientific">Schistosoma japonicum</name>
    <name type="common">Blood fluke</name>
    <dbReference type="NCBI Taxonomy" id="6182"/>
    <lineage>
        <taxon>Eukaryota</taxon>
        <taxon>Metazoa</taxon>
        <taxon>Spiralia</taxon>
        <taxon>Lophotrochozoa</taxon>
        <taxon>Platyhelminthes</taxon>
        <taxon>Trematoda</taxon>
        <taxon>Digenea</taxon>
        <taxon>Strigeidida</taxon>
        <taxon>Schistosomatoidea</taxon>
        <taxon>Schistosomatidae</taxon>
        <taxon>Schistosoma</taxon>
    </lineage>
</organism>
<dbReference type="PANTHER" id="PTHR34754:SF1">
    <property type="entry name" value="COILED-COIL DOMAIN-CONTAINING PROTEIN 60"/>
    <property type="match status" value="1"/>
</dbReference>